<evidence type="ECO:0000313" key="1">
    <source>
        <dbReference type="EMBL" id="OIQ74333.1"/>
    </source>
</evidence>
<dbReference type="AlphaFoldDB" id="A0A1J5QED7"/>
<proteinExistence type="predicted"/>
<name>A0A1J5QED7_9ZZZZ</name>
<protein>
    <submittedName>
        <fullName evidence="1">Uncharacterized protein</fullName>
    </submittedName>
</protein>
<reference evidence="1" key="1">
    <citation type="submission" date="2016-10" db="EMBL/GenBank/DDBJ databases">
        <title>Sequence of Gallionella enrichment culture.</title>
        <authorList>
            <person name="Poehlein A."/>
            <person name="Muehling M."/>
            <person name="Daniel R."/>
        </authorList>
    </citation>
    <scope>NUCLEOTIDE SEQUENCE</scope>
</reference>
<organism evidence="1">
    <name type="scientific">mine drainage metagenome</name>
    <dbReference type="NCBI Taxonomy" id="410659"/>
    <lineage>
        <taxon>unclassified sequences</taxon>
        <taxon>metagenomes</taxon>
        <taxon>ecological metagenomes</taxon>
    </lineage>
</organism>
<comment type="caution">
    <text evidence="1">The sequence shown here is derived from an EMBL/GenBank/DDBJ whole genome shotgun (WGS) entry which is preliminary data.</text>
</comment>
<gene>
    <name evidence="1" type="ORF">GALL_440190</name>
</gene>
<accession>A0A1J5QED7</accession>
<sequence>MSFASDPLTDRLWCDTHSPGDFASRNYVIDKSGWFHSCFAQSIYGGKSSTYTVIAIGRERDRRYAAMNRNHRVESGSHSQGSHDAYGVKMADGRAGAIVKEFKRLGVKARINLIEVNAKTVKGGMAGANVTWHP</sequence>
<dbReference type="EMBL" id="MLJW01002544">
    <property type="protein sequence ID" value="OIQ74333.1"/>
    <property type="molecule type" value="Genomic_DNA"/>
</dbReference>